<dbReference type="SMART" id="SM01185">
    <property type="entry name" value="EFP"/>
    <property type="match status" value="1"/>
</dbReference>
<dbReference type="PANTHER" id="PTHR30053:SF14">
    <property type="entry name" value="TRANSLATION ELONGATION FACTOR KOW-LIKE DOMAIN-CONTAINING PROTEIN"/>
    <property type="match status" value="1"/>
</dbReference>
<dbReference type="SUPFAM" id="SSF50249">
    <property type="entry name" value="Nucleic acid-binding proteins"/>
    <property type="match status" value="2"/>
</dbReference>
<keyword evidence="5 7" id="KW-0251">Elongation factor</keyword>
<dbReference type="GO" id="GO:0043043">
    <property type="term" value="P:peptide biosynthetic process"/>
    <property type="evidence" value="ECO:0007669"/>
    <property type="project" value="InterPro"/>
</dbReference>
<dbReference type="AlphaFoldDB" id="A0A4R5VBS4"/>
<dbReference type="InterPro" id="IPR011768">
    <property type="entry name" value="Transl_elongation_fac_P"/>
</dbReference>
<evidence type="ECO:0000256" key="9">
    <source>
        <dbReference type="RuleBase" id="RU004389"/>
    </source>
</evidence>
<evidence type="ECO:0000256" key="5">
    <source>
        <dbReference type="ARBA" id="ARBA00022768"/>
    </source>
</evidence>
<dbReference type="SMART" id="SM00841">
    <property type="entry name" value="Elong-fact-P_C"/>
    <property type="match status" value="1"/>
</dbReference>
<evidence type="ECO:0000256" key="4">
    <source>
        <dbReference type="ARBA" id="ARBA00022490"/>
    </source>
</evidence>
<evidence type="ECO:0000259" key="10">
    <source>
        <dbReference type="SMART" id="SM00841"/>
    </source>
</evidence>
<dbReference type="Pfam" id="PF09285">
    <property type="entry name" value="Elong-fact-P_C"/>
    <property type="match status" value="1"/>
</dbReference>
<dbReference type="InterPro" id="IPR014722">
    <property type="entry name" value="Rib_uL2_dom2"/>
</dbReference>
<dbReference type="CDD" id="cd04470">
    <property type="entry name" value="S1_EF-P_repeat_1"/>
    <property type="match status" value="1"/>
</dbReference>
<evidence type="ECO:0000256" key="6">
    <source>
        <dbReference type="ARBA" id="ARBA00022917"/>
    </source>
</evidence>
<reference evidence="12 13" key="1">
    <citation type="submission" date="2019-03" db="EMBL/GenBank/DDBJ databases">
        <title>Ruegeria lutea sp. nov., a novel strain, isolated from marine sediment, the Masan Bay, South Korea.</title>
        <authorList>
            <person name="Kim J."/>
            <person name="Kim D.-Y."/>
            <person name="Lee S.-S."/>
        </authorList>
    </citation>
    <scope>NUCLEOTIDE SEQUENCE [LARGE SCALE GENOMIC DNA]</scope>
    <source>
        <strain evidence="12 13">318-1</strain>
    </source>
</reference>
<dbReference type="UniPathway" id="UPA00345"/>
<dbReference type="FunFam" id="2.30.30.30:FF:000003">
    <property type="entry name" value="Elongation factor P"/>
    <property type="match status" value="1"/>
</dbReference>
<dbReference type="Gene3D" id="2.30.30.30">
    <property type="match status" value="1"/>
</dbReference>
<keyword evidence="13" id="KW-1185">Reference proteome</keyword>
<evidence type="ECO:0000256" key="7">
    <source>
        <dbReference type="HAMAP-Rule" id="MF_00141"/>
    </source>
</evidence>
<dbReference type="InterPro" id="IPR020599">
    <property type="entry name" value="Transl_elong_fac_P/YeiP"/>
</dbReference>
<dbReference type="InterPro" id="IPR013852">
    <property type="entry name" value="Transl_elong_P/YeiP_CS"/>
</dbReference>
<dbReference type="GO" id="GO:0005829">
    <property type="term" value="C:cytosol"/>
    <property type="evidence" value="ECO:0007669"/>
    <property type="project" value="UniProtKB-ARBA"/>
</dbReference>
<evidence type="ECO:0000256" key="2">
    <source>
        <dbReference type="ARBA" id="ARBA00004815"/>
    </source>
</evidence>
<feature type="domain" description="Elongation factor P C-terminal" evidence="10">
    <location>
        <begin position="131"/>
        <end position="186"/>
    </location>
</feature>
<dbReference type="FunFam" id="2.40.50.140:FF:000004">
    <property type="entry name" value="Elongation factor P"/>
    <property type="match status" value="1"/>
</dbReference>
<comment type="caution">
    <text evidence="12">The sequence shown here is derived from an EMBL/GenBank/DDBJ whole genome shotgun (WGS) entry which is preliminary data.</text>
</comment>
<dbReference type="NCBIfam" id="NF001810">
    <property type="entry name" value="PRK00529.1"/>
    <property type="match status" value="1"/>
</dbReference>
<organism evidence="12 13">
    <name type="scientific">Antarcticimicrobium luteum</name>
    <dbReference type="NCBI Taxonomy" id="2547397"/>
    <lineage>
        <taxon>Bacteria</taxon>
        <taxon>Pseudomonadati</taxon>
        <taxon>Pseudomonadota</taxon>
        <taxon>Alphaproteobacteria</taxon>
        <taxon>Rhodobacterales</taxon>
        <taxon>Paracoccaceae</taxon>
        <taxon>Antarcticimicrobium</taxon>
    </lineage>
</organism>
<dbReference type="CDD" id="cd05794">
    <property type="entry name" value="S1_EF-P_repeat_2"/>
    <property type="match status" value="1"/>
</dbReference>
<comment type="subcellular location">
    <subcellularLocation>
        <location evidence="1 7">Cytoplasm</location>
    </subcellularLocation>
</comment>
<dbReference type="PROSITE" id="PS01275">
    <property type="entry name" value="EFP"/>
    <property type="match status" value="1"/>
</dbReference>
<dbReference type="InterPro" id="IPR013185">
    <property type="entry name" value="Transl_elong_KOW-like"/>
</dbReference>
<evidence type="ECO:0000259" key="11">
    <source>
        <dbReference type="SMART" id="SM01185"/>
    </source>
</evidence>
<comment type="pathway">
    <text evidence="2 7">Protein biosynthesis; polypeptide chain elongation.</text>
</comment>
<dbReference type="InterPro" id="IPR008991">
    <property type="entry name" value="Translation_prot_SH3-like_sf"/>
</dbReference>
<keyword evidence="4 7" id="KW-0963">Cytoplasm</keyword>
<sequence>MPKINGNEIRPGNVLEHNGGLWAAVKVDHVKPGKGGAFAQVEMRNLRNGSKLNERFRSADKVERVRLEQKDMQFLYETDGMLVFMDTETYDQVELPAAILGDRRPFLQDGMTILVEFHEAEALNATLPQKVTCRIAETEPVVKGQTAANSFKPAILDNGVKVMVPPFVGQDEDIIVNTETMEYAERA</sequence>
<dbReference type="InterPro" id="IPR015365">
    <property type="entry name" value="Elong-fact-P_C"/>
</dbReference>
<proteinExistence type="inferred from homology"/>
<comment type="function">
    <text evidence="7">Involved in peptide bond synthesis. Stimulates efficient translation and peptide-bond synthesis on native or reconstituted 70S ribosomes in vitro. Probably functions indirectly by altering the affinity of the ribosome for aminoacyl-tRNA, thus increasing their reactivity as acceptors for peptidyl transferase.</text>
</comment>
<feature type="domain" description="Translation elongation factor P/YeiP central" evidence="11">
    <location>
        <begin position="69"/>
        <end position="123"/>
    </location>
</feature>
<dbReference type="HAMAP" id="MF_00141">
    <property type="entry name" value="EF_P"/>
    <property type="match status" value="1"/>
</dbReference>
<name>A0A4R5VBS4_9RHOB</name>
<evidence type="ECO:0000256" key="8">
    <source>
        <dbReference type="NCBIfam" id="TIGR00038"/>
    </source>
</evidence>
<accession>A0A4R5VBS4</accession>
<dbReference type="EMBL" id="SMUV01000061">
    <property type="protein sequence ID" value="TDK49660.1"/>
    <property type="molecule type" value="Genomic_DNA"/>
</dbReference>
<dbReference type="Pfam" id="PF01132">
    <property type="entry name" value="EFP"/>
    <property type="match status" value="1"/>
</dbReference>
<dbReference type="GO" id="GO:0003746">
    <property type="term" value="F:translation elongation factor activity"/>
    <property type="evidence" value="ECO:0007669"/>
    <property type="project" value="UniProtKB-UniRule"/>
</dbReference>
<dbReference type="Proteomes" id="UP000295301">
    <property type="component" value="Unassembled WGS sequence"/>
</dbReference>
<dbReference type="RefSeq" id="WP_133359349.1">
    <property type="nucleotide sequence ID" value="NZ_SMUV01000061.1"/>
</dbReference>
<evidence type="ECO:0000256" key="1">
    <source>
        <dbReference type="ARBA" id="ARBA00004496"/>
    </source>
</evidence>
<dbReference type="InterPro" id="IPR001059">
    <property type="entry name" value="Transl_elong_P/YeiP_cen"/>
</dbReference>
<dbReference type="SUPFAM" id="SSF50104">
    <property type="entry name" value="Translation proteins SH3-like domain"/>
    <property type="match status" value="1"/>
</dbReference>
<gene>
    <name evidence="7 12" type="primary">efp</name>
    <name evidence="12" type="ORF">E1832_08700</name>
</gene>
<dbReference type="FunFam" id="2.40.50.140:FF:000009">
    <property type="entry name" value="Elongation factor P"/>
    <property type="match status" value="1"/>
</dbReference>
<dbReference type="OrthoDB" id="9801844at2"/>
<evidence type="ECO:0000313" key="13">
    <source>
        <dbReference type="Proteomes" id="UP000295301"/>
    </source>
</evidence>
<keyword evidence="6 7" id="KW-0648">Protein biosynthesis</keyword>
<dbReference type="PANTHER" id="PTHR30053">
    <property type="entry name" value="ELONGATION FACTOR P"/>
    <property type="match status" value="1"/>
</dbReference>
<comment type="similarity">
    <text evidence="3 7 9">Belongs to the elongation factor P family.</text>
</comment>
<dbReference type="InterPro" id="IPR012340">
    <property type="entry name" value="NA-bd_OB-fold"/>
</dbReference>
<dbReference type="Gene3D" id="2.40.50.140">
    <property type="entry name" value="Nucleic acid-binding proteins"/>
    <property type="match status" value="2"/>
</dbReference>
<evidence type="ECO:0000256" key="3">
    <source>
        <dbReference type="ARBA" id="ARBA00009479"/>
    </source>
</evidence>
<dbReference type="PIRSF" id="PIRSF005901">
    <property type="entry name" value="EF-P"/>
    <property type="match status" value="1"/>
</dbReference>
<dbReference type="NCBIfam" id="TIGR00038">
    <property type="entry name" value="efp"/>
    <property type="match status" value="1"/>
</dbReference>
<dbReference type="Pfam" id="PF08207">
    <property type="entry name" value="EFP_N"/>
    <property type="match status" value="1"/>
</dbReference>
<evidence type="ECO:0000313" key="12">
    <source>
        <dbReference type="EMBL" id="TDK49660.1"/>
    </source>
</evidence>
<protein>
    <recommendedName>
        <fullName evidence="7 8">Elongation factor P</fullName>
        <shortName evidence="7">EF-P</shortName>
    </recommendedName>
</protein>